<evidence type="ECO:0000256" key="1">
    <source>
        <dbReference type="ARBA" id="ARBA00004571"/>
    </source>
</evidence>
<keyword evidence="16" id="KW-1185">Reference proteome</keyword>
<dbReference type="GO" id="GO:0044718">
    <property type="term" value="P:siderophore transmembrane transport"/>
    <property type="evidence" value="ECO:0007669"/>
    <property type="project" value="TreeGrafter"/>
</dbReference>
<evidence type="ECO:0000256" key="6">
    <source>
        <dbReference type="ARBA" id="ARBA00023077"/>
    </source>
</evidence>
<dbReference type="PROSITE" id="PS52016">
    <property type="entry name" value="TONB_DEPENDENT_REC_3"/>
    <property type="match status" value="1"/>
</dbReference>
<keyword evidence="8 15" id="KW-0675">Receptor</keyword>
<comment type="subcellular location">
    <subcellularLocation>
        <location evidence="1 10">Cell outer membrane</location>
        <topology evidence="1 10">Multi-pass membrane protein</topology>
    </subcellularLocation>
</comment>
<dbReference type="Pfam" id="PF07715">
    <property type="entry name" value="Plug"/>
    <property type="match status" value="1"/>
</dbReference>
<dbReference type="OrthoDB" id="1111684at2"/>
<dbReference type="PANTHER" id="PTHR30069:SF29">
    <property type="entry name" value="HEMOGLOBIN AND HEMOGLOBIN-HAPTOGLOBIN-BINDING PROTEIN 1-RELATED"/>
    <property type="match status" value="1"/>
</dbReference>
<evidence type="ECO:0000259" key="13">
    <source>
        <dbReference type="Pfam" id="PF00593"/>
    </source>
</evidence>
<evidence type="ECO:0000256" key="3">
    <source>
        <dbReference type="ARBA" id="ARBA00022452"/>
    </source>
</evidence>
<dbReference type="EMBL" id="PTRA01000001">
    <property type="protein sequence ID" value="PQA58250.1"/>
    <property type="molecule type" value="Genomic_DNA"/>
</dbReference>
<keyword evidence="9 10" id="KW-0998">Cell outer membrane</keyword>
<dbReference type="InterPro" id="IPR012910">
    <property type="entry name" value="Plug_dom"/>
</dbReference>
<gene>
    <name evidence="15" type="ORF">C5O19_00800</name>
</gene>
<evidence type="ECO:0000256" key="7">
    <source>
        <dbReference type="ARBA" id="ARBA00023136"/>
    </source>
</evidence>
<evidence type="ECO:0000256" key="4">
    <source>
        <dbReference type="ARBA" id="ARBA00022692"/>
    </source>
</evidence>
<dbReference type="InterPro" id="IPR000531">
    <property type="entry name" value="Beta-barrel_TonB"/>
</dbReference>
<dbReference type="GO" id="GO:0015344">
    <property type="term" value="F:siderophore uptake transmembrane transporter activity"/>
    <property type="evidence" value="ECO:0007669"/>
    <property type="project" value="TreeGrafter"/>
</dbReference>
<evidence type="ECO:0000313" key="15">
    <source>
        <dbReference type="EMBL" id="PQA58250.1"/>
    </source>
</evidence>
<evidence type="ECO:0000256" key="8">
    <source>
        <dbReference type="ARBA" id="ARBA00023170"/>
    </source>
</evidence>
<name>A0A2S7IL18_9BACT</name>
<keyword evidence="3 10" id="KW-1134">Transmembrane beta strand</keyword>
<evidence type="ECO:0000313" key="16">
    <source>
        <dbReference type="Proteomes" id="UP000239590"/>
    </source>
</evidence>
<dbReference type="RefSeq" id="WP_104709479.1">
    <property type="nucleotide sequence ID" value="NZ_PTRA01000001.1"/>
</dbReference>
<feature type="domain" description="TonB-dependent receptor plug" evidence="14">
    <location>
        <begin position="125"/>
        <end position="220"/>
    </location>
</feature>
<dbReference type="SUPFAM" id="SSF49464">
    <property type="entry name" value="Carboxypeptidase regulatory domain-like"/>
    <property type="match status" value="1"/>
</dbReference>
<keyword evidence="4 10" id="KW-0812">Transmembrane</keyword>
<dbReference type="PANTHER" id="PTHR30069">
    <property type="entry name" value="TONB-DEPENDENT OUTER MEMBRANE RECEPTOR"/>
    <property type="match status" value="1"/>
</dbReference>
<dbReference type="InterPro" id="IPR037066">
    <property type="entry name" value="Plug_dom_sf"/>
</dbReference>
<comment type="similarity">
    <text evidence="10 11">Belongs to the TonB-dependent receptor family.</text>
</comment>
<dbReference type="InterPro" id="IPR039426">
    <property type="entry name" value="TonB-dep_rcpt-like"/>
</dbReference>
<organism evidence="15 16">
    <name type="scientific">Siphonobacter curvatus</name>
    <dbReference type="NCBI Taxonomy" id="2094562"/>
    <lineage>
        <taxon>Bacteria</taxon>
        <taxon>Pseudomonadati</taxon>
        <taxon>Bacteroidota</taxon>
        <taxon>Cytophagia</taxon>
        <taxon>Cytophagales</taxon>
        <taxon>Cytophagaceae</taxon>
        <taxon>Siphonobacter</taxon>
    </lineage>
</organism>
<feature type="chain" id="PRO_5015543326" evidence="12">
    <location>
        <begin position="19"/>
        <end position="786"/>
    </location>
</feature>
<dbReference type="AlphaFoldDB" id="A0A2S7IL18"/>
<evidence type="ECO:0000256" key="11">
    <source>
        <dbReference type="RuleBase" id="RU003357"/>
    </source>
</evidence>
<dbReference type="Pfam" id="PF00593">
    <property type="entry name" value="TonB_dep_Rec_b-barrel"/>
    <property type="match status" value="1"/>
</dbReference>
<protein>
    <submittedName>
        <fullName evidence="15">TonB-dependent receptor</fullName>
    </submittedName>
</protein>
<dbReference type="SUPFAM" id="SSF56935">
    <property type="entry name" value="Porins"/>
    <property type="match status" value="1"/>
</dbReference>
<feature type="domain" description="TonB-dependent receptor-like beta-barrel" evidence="13">
    <location>
        <begin position="286"/>
        <end position="734"/>
    </location>
</feature>
<dbReference type="Proteomes" id="UP000239590">
    <property type="component" value="Unassembled WGS sequence"/>
</dbReference>
<dbReference type="GO" id="GO:0009279">
    <property type="term" value="C:cell outer membrane"/>
    <property type="evidence" value="ECO:0007669"/>
    <property type="project" value="UniProtKB-SubCell"/>
</dbReference>
<dbReference type="InterPro" id="IPR008969">
    <property type="entry name" value="CarboxyPept-like_regulatory"/>
</dbReference>
<keyword evidence="6 11" id="KW-0798">TonB box</keyword>
<sequence>MLVRFTLILLFSFSIIQAQTSRVTLSGYVREQGSGELLPGVSIRITERQTGTTTNAYGFYSLTLPASDSLNVIISSVGFQTETRTLVFRKSTELNLTLRAENRQLQEVVVSAEQIAKESQNVQMSTVSVPIQQMKAVPALLGEKDMLKVLQLLPGVQKGSEGNSGLYIRGGGPDQNLIMLDDAPVYNSFHLFGFFSLFNGDALKSVELIKGGFPARYGGRLSSVIEMQMKEGHKEAFHGEGGIGLISSRLVLEGPIKKNQSSFIISGRRTYADLLLRPLLPRENQAGYYFYDLNAKVNYDFGRRNKLYLSGYFGQDRFSFASRIDANSQGGGLNWGNATASLRWNHLFSDQLFANTSLIYSYYQFQVDARSSQTFNQVTSQYVLQNTSSIRDFSLKSSFDWSPSPKHAIKAGVLLTSHRFLPQTVTLESSIASQNVARSQPLDSYEGGLYLEDTYHPTTPLRINAGVRLSSFTTDGRTYVRPEPRLAVAYTFRQDWAVKASYATMNQYIHLLSNSGVGLPTDLWVPTTQNIAPQQSRQIALGVVKDYRPFSLTLEGFYKKMDGILSYKEGSSFLASTGLESLTETNRQPRSWEEQITAGQGWSYGTEFLLQKKTGRLTGWIGYTLSWIQNQFDELNSGQKFWARYDRRHDVSLVGIYHLNSRVTISGTWVYGTGQALSLPQSTFEIRGPIQSGNVSLFPAQVFDYNQRNSFRAAPYHRLDLSVQLRKQKRHHERTWEFSLYNAYSRRNPFFYYIDDSESTATQSKRILKQVSLFPIIPSISYGFKF</sequence>
<accession>A0A2S7IL18</accession>
<keyword evidence="7 10" id="KW-0472">Membrane</keyword>
<evidence type="ECO:0000256" key="10">
    <source>
        <dbReference type="PROSITE-ProRule" id="PRU01360"/>
    </source>
</evidence>
<comment type="caution">
    <text evidence="15">The sequence shown here is derived from an EMBL/GenBank/DDBJ whole genome shotgun (WGS) entry which is preliminary data.</text>
</comment>
<dbReference type="Gene3D" id="2.170.130.10">
    <property type="entry name" value="TonB-dependent receptor, plug domain"/>
    <property type="match status" value="1"/>
</dbReference>
<keyword evidence="2 10" id="KW-0813">Transport</keyword>
<feature type="signal peptide" evidence="12">
    <location>
        <begin position="1"/>
        <end position="18"/>
    </location>
</feature>
<dbReference type="Pfam" id="PF13715">
    <property type="entry name" value="CarbopepD_reg_2"/>
    <property type="match status" value="1"/>
</dbReference>
<reference evidence="16" key="1">
    <citation type="submission" date="2018-02" db="EMBL/GenBank/DDBJ databases">
        <title>Genome sequencing of Solimonas sp. HR-BB.</title>
        <authorList>
            <person name="Lee Y."/>
            <person name="Jeon C.O."/>
        </authorList>
    </citation>
    <scope>NUCLEOTIDE SEQUENCE [LARGE SCALE GENOMIC DNA]</scope>
    <source>
        <strain evidence="16">HR-U</strain>
    </source>
</reference>
<evidence type="ECO:0000256" key="2">
    <source>
        <dbReference type="ARBA" id="ARBA00022448"/>
    </source>
</evidence>
<evidence type="ECO:0000256" key="5">
    <source>
        <dbReference type="ARBA" id="ARBA00022729"/>
    </source>
</evidence>
<dbReference type="InterPro" id="IPR036942">
    <property type="entry name" value="Beta-barrel_TonB_sf"/>
</dbReference>
<keyword evidence="5 12" id="KW-0732">Signal</keyword>
<evidence type="ECO:0000256" key="12">
    <source>
        <dbReference type="SAM" id="SignalP"/>
    </source>
</evidence>
<evidence type="ECO:0000256" key="9">
    <source>
        <dbReference type="ARBA" id="ARBA00023237"/>
    </source>
</evidence>
<proteinExistence type="inferred from homology"/>
<dbReference type="Gene3D" id="2.60.40.1120">
    <property type="entry name" value="Carboxypeptidase-like, regulatory domain"/>
    <property type="match status" value="1"/>
</dbReference>
<evidence type="ECO:0000259" key="14">
    <source>
        <dbReference type="Pfam" id="PF07715"/>
    </source>
</evidence>
<dbReference type="Gene3D" id="2.40.170.20">
    <property type="entry name" value="TonB-dependent receptor, beta-barrel domain"/>
    <property type="match status" value="1"/>
</dbReference>